<dbReference type="CDD" id="cd16914">
    <property type="entry name" value="EcfT"/>
    <property type="match status" value="1"/>
</dbReference>
<evidence type="ECO:0000256" key="3">
    <source>
        <dbReference type="ARBA" id="ARBA00022692"/>
    </source>
</evidence>
<evidence type="ECO:0000256" key="7">
    <source>
        <dbReference type="SAM" id="Phobius"/>
    </source>
</evidence>
<dbReference type="AlphaFoldDB" id="A0A087A7M8"/>
<feature type="transmembrane region" description="Helical" evidence="7">
    <location>
        <begin position="321"/>
        <end position="343"/>
    </location>
</feature>
<comment type="subcellular location">
    <subcellularLocation>
        <location evidence="1">Membrane</location>
        <topology evidence="1">Multi-pass membrane protein</topology>
    </subcellularLocation>
</comment>
<dbReference type="InterPro" id="IPR003339">
    <property type="entry name" value="ABC/ECF_trnsptr_transmembrane"/>
</dbReference>
<feature type="compositionally biased region" description="Basic residues" evidence="6">
    <location>
        <begin position="69"/>
        <end position="80"/>
    </location>
</feature>
<keyword evidence="3 7" id="KW-0812">Transmembrane</keyword>
<gene>
    <name evidence="8" type="ORF">BCHO_1624</name>
</gene>
<keyword evidence="5 7" id="KW-0472">Membrane</keyword>
<dbReference type="eggNOG" id="COG0619">
    <property type="taxonomic scope" value="Bacteria"/>
</dbReference>
<proteinExistence type="predicted"/>
<accession>A0A087A7M8</accession>
<dbReference type="InterPro" id="IPR051611">
    <property type="entry name" value="ECF_transporter_component"/>
</dbReference>
<evidence type="ECO:0000256" key="4">
    <source>
        <dbReference type="ARBA" id="ARBA00022989"/>
    </source>
</evidence>
<feature type="compositionally biased region" description="Low complexity" evidence="6">
    <location>
        <begin position="43"/>
        <end position="52"/>
    </location>
</feature>
<feature type="transmembrane region" description="Helical" evidence="7">
    <location>
        <begin position="113"/>
        <end position="136"/>
    </location>
</feature>
<dbReference type="EMBL" id="JGYU01000015">
    <property type="protein sequence ID" value="KFI54778.1"/>
    <property type="molecule type" value="Genomic_DNA"/>
</dbReference>
<evidence type="ECO:0000256" key="6">
    <source>
        <dbReference type="SAM" id="MobiDB-lite"/>
    </source>
</evidence>
<comment type="caution">
    <text evidence="8">The sequence shown here is derived from an EMBL/GenBank/DDBJ whole genome shotgun (WGS) entry which is preliminary data.</text>
</comment>
<dbReference type="PANTHER" id="PTHR34857">
    <property type="entry name" value="SLL0384 PROTEIN"/>
    <property type="match status" value="1"/>
</dbReference>
<evidence type="ECO:0000313" key="8">
    <source>
        <dbReference type="EMBL" id="KFI54778.1"/>
    </source>
</evidence>
<evidence type="ECO:0000313" key="9">
    <source>
        <dbReference type="Proteomes" id="UP000028995"/>
    </source>
</evidence>
<keyword evidence="4 7" id="KW-1133">Transmembrane helix</keyword>
<evidence type="ECO:0000256" key="2">
    <source>
        <dbReference type="ARBA" id="ARBA00022475"/>
    </source>
</evidence>
<keyword evidence="9" id="KW-1185">Reference proteome</keyword>
<dbReference type="Pfam" id="PF02361">
    <property type="entry name" value="CbiQ"/>
    <property type="match status" value="1"/>
</dbReference>
<feature type="non-terminal residue" evidence="8">
    <location>
        <position position="1"/>
    </location>
</feature>
<evidence type="ECO:0000256" key="5">
    <source>
        <dbReference type="ARBA" id="ARBA00023136"/>
    </source>
</evidence>
<protein>
    <submittedName>
        <fullName evidence="8">Cobalt transport protein</fullName>
    </submittedName>
</protein>
<feature type="transmembrane region" description="Helical" evidence="7">
    <location>
        <begin position="156"/>
        <end position="175"/>
    </location>
</feature>
<name>A0A087A7M8_9BIFI</name>
<sequence>PRSRRARPSSPSTSRSPASTCGCARACSTRSPRPVRTARRSSWRAATSPPSANTARMRHGSTPAASSLRPRRPRCAGRRPWRRCEPRRRTMMNGRLCTPGDGWLHRLDTRVKVLISILLVVLCAWWGNWIFLAAVLVLEQLMFLADRTPARSVGSVWAAFAPLAALIAIIMALCLNDYGDTTLWRLGWWRVSAQSLTLCGVVALRILDIVFALMLTVLTTSRRDWICALSALRVPYPAASRFVDRLNWLPRWRRAVREARRRQDVRGVRPTPLSRLRRWAIARDLMGRYDDHVVIAERLRGVYIDRGSARRTLMRPAHMRLADWLALFVAVALAAGVVAMIVLGW</sequence>
<feature type="compositionally biased region" description="Low complexity" evidence="6">
    <location>
        <begin position="8"/>
        <end position="20"/>
    </location>
</feature>
<reference evidence="8 9" key="1">
    <citation type="submission" date="2014-03" db="EMBL/GenBank/DDBJ databases">
        <title>Genomics of Bifidobacteria.</title>
        <authorList>
            <person name="Ventura M."/>
            <person name="Milani C."/>
            <person name="Lugli G.A."/>
        </authorList>
    </citation>
    <scope>NUCLEOTIDE SEQUENCE [LARGE SCALE GENOMIC DNA]</scope>
    <source>
        <strain evidence="8 9">LMG 10510</strain>
    </source>
</reference>
<organism evidence="8 9">
    <name type="scientific">Bifidobacterium choerinum</name>
    <dbReference type="NCBI Taxonomy" id="35760"/>
    <lineage>
        <taxon>Bacteria</taxon>
        <taxon>Bacillati</taxon>
        <taxon>Actinomycetota</taxon>
        <taxon>Actinomycetes</taxon>
        <taxon>Bifidobacteriales</taxon>
        <taxon>Bifidobacteriaceae</taxon>
        <taxon>Bifidobacterium</taxon>
    </lineage>
</organism>
<dbReference type="GO" id="GO:0005886">
    <property type="term" value="C:plasma membrane"/>
    <property type="evidence" value="ECO:0007669"/>
    <property type="project" value="UniProtKB-ARBA"/>
</dbReference>
<evidence type="ECO:0000256" key="1">
    <source>
        <dbReference type="ARBA" id="ARBA00004141"/>
    </source>
</evidence>
<keyword evidence="2" id="KW-1003">Cell membrane</keyword>
<feature type="region of interest" description="Disordered" evidence="6">
    <location>
        <begin position="1"/>
        <end position="80"/>
    </location>
</feature>
<dbReference type="Proteomes" id="UP000028995">
    <property type="component" value="Unassembled WGS sequence"/>
</dbReference>
<dbReference type="PANTHER" id="PTHR34857:SF2">
    <property type="entry name" value="SLL0384 PROTEIN"/>
    <property type="match status" value="1"/>
</dbReference>